<organism evidence="1 2">
    <name type="scientific">Leptospira inadai serovar Lyme</name>
    <dbReference type="NCBI Taxonomy" id="293084"/>
    <lineage>
        <taxon>Bacteria</taxon>
        <taxon>Pseudomonadati</taxon>
        <taxon>Spirochaetota</taxon>
        <taxon>Spirochaetia</taxon>
        <taxon>Leptospirales</taxon>
        <taxon>Leptospiraceae</taxon>
        <taxon>Leptospira</taxon>
    </lineage>
</organism>
<gene>
    <name evidence="1" type="ORF">BES34_002755</name>
</gene>
<evidence type="ECO:0000313" key="2">
    <source>
        <dbReference type="Proteomes" id="UP000094669"/>
    </source>
</evidence>
<comment type="caution">
    <text evidence="1">The sequence shown here is derived from an EMBL/GenBank/DDBJ whole genome shotgun (WGS) entry which is preliminary data.</text>
</comment>
<protein>
    <recommendedName>
        <fullName evidence="3">CHASE2 domain-containing protein</fullName>
    </recommendedName>
</protein>
<name>A0ABX4YML5_9LEPT</name>
<dbReference type="EMBL" id="MCRM02000002">
    <property type="protein sequence ID" value="PNV76526.1"/>
    <property type="molecule type" value="Genomic_DNA"/>
</dbReference>
<proteinExistence type="predicted"/>
<accession>A0ABX4YML5</accession>
<sequence length="336" mass="38957">MKFSLKIISFIVFISIFFVCKNSFSDIEERLKLIELQKENISIIEIENNRDFKKGDSRKNLVILSEKIKRYKPSVIFFNMAFVLKMGNEAEFAKELNREIRTISLIDLNSSDRELGLSPEAERWIGKAIKGTINDSYFVHSWDFTGISIPPVDMILRSKYLCSYISYLNLDNIKETLYPYNRYGKYLFENCSITIANELIADTGFRIQFDLSNFKFGLYSSWIDYFGLVRYFATRGDEEGGIPIRYKDFKTYSFSDFIRTNDKSINPGGVIIVNGENRLLKTPGNQDRSEGSIIASEVYTLLYEASRPLSFLDSFRIFCYSFSTMVRSLTKGKITF</sequence>
<dbReference type="Proteomes" id="UP000094669">
    <property type="component" value="Unassembled WGS sequence"/>
</dbReference>
<evidence type="ECO:0000313" key="1">
    <source>
        <dbReference type="EMBL" id="PNV76526.1"/>
    </source>
</evidence>
<keyword evidence="2" id="KW-1185">Reference proteome</keyword>
<evidence type="ECO:0008006" key="3">
    <source>
        <dbReference type="Google" id="ProtNLM"/>
    </source>
</evidence>
<dbReference type="RefSeq" id="WP_010415040.1">
    <property type="nucleotide sequence ID" value="NZ_MCRM02000002.1"/>
</dbReference>
<reference evidence="1" key="1">
    <citation type="submission" date="2018-01" db="EMBL/GenBank/DDBJ databases">
        <title>Genomic characterization of Leptospira inadai serogroup Lyme isolated from captured rat in Brazil and comparative analysis with human reference strain.</title>
        <authorList>
            <person name="Moreno L.Z."/>
            <person name="Loureiro A.P."/>
            <person name="Miraglia F."/>
            <person name="Kremer F.S."/>
            <person name="Eslabao M.R."/>
            <person name="Dellagostin O.A."/>
            <person name="Lilenbaum W."/>
            <person name="Moreno A.M."/>
        </authorList>
    </citation>
    <scope>NUCLEOTIDE SEQUENCE [LARGE SCALE GENOMIC DNA]</scope>
    <source>
        <strain evidence="1">M34/99</strain>
    </source>
</reference>